<evidence type="ECO:0000313" key="2">
    <source>
        <dbReference type="EMBL" id="CBX94719.1"/>
    </source>
</evidence>
<accession>E4ZU09</accession>
<dbReference type="AlphaFoldDB" id="E4ZU09"/>
<protein>
    <submittedName>
        <fullName evidence="2">Predicted protein</fullName>
    </submittedName>
</protein>
<keyword evidence="3" id="KW-1185">Reference proteome</keyword>
<sequence length="53" mass="5394">MTGCGPTLGETRACETGTAVSSHDATREVTVTGMPPAVTHRGVVPAHATYLPT</sequence>
<dbReference type="VEuPathDB" id="FungiDB:LEMA_P117220.1"/>
<dbReference type="HOGENOM" id="CLU_3069137_0_0_1"/>
<name>E4ZU09_LEPMJ</name>
<dbReference type="Proteomes" id="UP000002668">
    <property type="component" value="Genome"/>
</dbReference>
<evidence type="ECO:0000313" key="3">
    <source>
        <dbReference type="Proteomes" id="UP000002668"/>
    </source>
</evidence>
<reference evidence="3" key="1">
    <citation type="journal article" date="2011" name="Nat. Commun.">
        <title>Effector diversification within compartments of the Leptosphaeria maculans genome affected by Repeat-Induced Point mutations.</title>
        <authorList>
            <person name="Rouxel T."/>
            <person name="Grandaubert J."/>
            <person name="Hane J.K."/>
            <person name="Hoede C."/>
            <person name="van de Wouw A.P."/>
            <person name="Couloux A."/>
            <person name="Dominguez V."/>
            <person name="Anthouard V."/>
            <person name="Bally P."/>
            <person name="Bourras S."/>
            <person name="Cozijnsen A.J."/>
            <person name="Ciuffetti L.M."/>
            <person name="Degrave A."/>
            <person name="Dilmaghani A."/>
            <person name="Duret L."/>
            <person name="Fudal I."/>
            <person name="Goodwin S.B."/>
            <person name="Gout L."/>
            <person name="Glaser N."/>
            <person name="Linglin J."/>
            <person name="Kema G.H.J."/>
            <person name="Lapalu N."/>
            <person name="Lawrence C.B."/>
            <person name="May K."/>
            <person name="Meyer M."/>
            <person name="Ollivier B."/>
            <person name="Poulain J."/>
            <person name="Schoch C.L."/>
            <person name="Simon A."/>
            <person name="Spatafora J.W."/>
            <person name="Stachowiak A."/>
            <person name="Turgeon B.G."/>
            <person name="Tyler B.M."/>
            <person name="Vincent D."/>
            <person name="Weissenbach J."/>
            <person name="Amselem J."/>
            <person name="Quesneville H."/>
            <person name="Oliver R.P."/>
            <person name="Wincker P."/>
            <person name="Balesdent M.-H."/>
            <person name="Howlett B.J."/>
        </authorList>
    </citation>
    <scope>NUCLEOTIDE SEQUENCE [LARGE SCALE GENOMIC DNA]</scope>
    <source>
        <strain evidence="3">JN3 / isolate v23.1.3 / race Av1-4-5-6-7-8</strain>
    </source>
</reference>
<dbReference type="EMBL" id="FP929125">
    <property type="protein sequence ID" value="CBX94719.1"/>
    <property type="molecule type" value="Genomic_DNA"/>
</dbReference>
<evidence type="ECO:0000256" key="1">
    <source>
        <dbReference type="SAM" id="MobiDB-lite"/>
    </source>
</evidence>
<proteinExistence type="predicted"/>
<feature type="region of interest" description="Disordered" evidence="1">
    <location>
        <begin position="1"/>
        <end position="21"/>
    </location>
</feature>
<dbReference type="InParanoid" id="E4ZU09"/>
<gene>
    <name evidence="2" type="ORF">LEMA_P117220.1</name>
</gene>
<organism evidence="3">
    <name type="scientific">Leptosphaeria maculans (strain JN3 / isolate v23.1.3 / race Av1-4-5-6-7-8)</name>
    <name type="common">Blackleg fungus</name>
    <name type="synonym">Phoma lingam</name>
    <dbReference type="NCBI Taxonomy" id="985895"/>
    <lineage>
        <taxon>Eukaryota</taxon>
        <taxon>Fungi</taxon>
        <taxon>Dikarya</taxon>
        <taxon>Ascomycota</taxon>
        <taxon>Pezizomycotina</taxon>
        <taxon>Dothideomycetes</taxon>
        <taxon>Pleosporomycetidae</taxon>
        <taxon>Pleosporales</taxon>
        <taxon>Pleosporineae</taxon>
        <taxon>Leptosphaeriaceae</taxon>
        <taxon>Plenodomus</taxon>
        <taxon>Plenodomus lingam/Leptosphaeria maculans species complex</taxon>
    </lineage>
</organism>